<dbReference type="EMBL" id="CP066167">
    <property type="protein sequence ID" value="QQD18174.1"/>
    <property type="molecule type" value="Genomic_DNA"/>
</dbReference>
<dbReference type="KEGG" id="snan:I6N98_17835"/>
<evidence type="ECO:0000256" key="1">
    <source>
        <dbReference type="ARBA" id="ARBA00004442"/>
    </source>
</evidence>
<comment type="subcellular location">
    <subcellularLocation>
        <location evidence="1">Cell outer membrane</location>
    </subcellularLocation>
</comment>
<dbReference type="InterPro" id="IPR010583">
    <property type="entry name" value="MipA"/>
</dbReference>
<name>A0A7T4R0H7_9GAMM</name>
<comment type="similarity">
    <text evidence="2">Belongs to the MipA/OmpV family.</text>
</comment>
<accession>A0A7T4R0H7</accession>
<feature type="signal peptide" evidence="7">
    <location>
        <begin position="1"/>
        <end position="21"/>
    </location>
</feature>
<gene>
    <name evidence="8" type="ORF">I6N98_17835</name>
</gene>
<keyword evidence="5" id="KW-0998">Cell outer membrane</keyword>
<evidence type="ECO:0000256" key="7">
    <source>
        <dbReference type="SAM" id="SignalP"/>
    </source>
</evidence>
<dbReference type="GO" id="GO:0009279">
    <property type="term" value="C:cell outer membrane"/>
    <property type="evidence" value="ECO:0007669"/>
    <property type="project" value="UniProtKB-SubCell"/>
</dbReference>
<reference evidence="8 9" key="1">
    <citation type="submission" date="2020-12" db="EMBL/GenBank/DDBJ databases">
        <authorList>
            <person name="Shan Y."/>
        </authorList>
    </citation>
    <scope>NUCLEOTIDE SEQUENCE [LARGE SCALE GENOMIC DNA]</scope>
    <source>
        <strain evidence="9">csc3.9</strain>
    </source>
</reference>
<dbReference type="Proteomes" id="UP000596063">
    <property type="component" value="Chromosome"/>
</dbReference>
<evidence type="ECO:0000256" key="5">
    <source>
        <dbReference type="ARBA" id="ARBA00023237"/>
    </source>
</evidence>
<feature type="compositionally biased region" description="Low complexity" evidence="6">
    <location>
        <begin position="25"/>
        <end position="43"/>
    </location>
</feature>
<evidence type="ECO:0000256" key="2">
    <source>
        <dbReference type="ARBA" id="ARBA00005722"/>
    </source>
</evidence>
<dbReference type="PANTHER" id="PTHR38776:SF1">
    <property type="entry name" value="MLTA-INTERACTING PROTEIN-RELATED"/>
    <property type="match status" value="1"/>
</dbReference>
<protein>
    <submittedName>
        <fullName evidence="8">MipA/OmpV family protein</fullName>
    </submittedName>
</protein>
<dbReference type="RefSeq" id="WP_198569672.1">
    <property type="nucleotide sequence ID" value="NZ_CP066167.1"/>
</dbReference>
<evidence type="ECO:0000256" key="3">
    <source>
        <dbReference type="ARBA" id="ARBA00022729"/>
    </source>
</evidence>
<organism evidence="8 9">
    <name type="scientific">Spongiibacter nanhainus</name>
    <dbReference type="NCBI Taxonomy" id="2794344"/>
    <lineage>
        <taxon>Bacteria</taxon>
        <taxon>Pseudomonadati</taxon>
        <taxon>Pseudomonadota</taxon>
        <taxon>Gammaproteobacteria</taxon>
        <taxon>Cellvibrionales</taxon>
        <taxon>Spongiibacteraceae</taxon>
        <taxon>Spongiibacter</taxon>
    </lineage>
</organism>
<proteinExistence type="inferred from homology"/>
<dbReference type="PROSITE" id="PS51257">
    <property type="entry name" value="PROKAR_LIPOPROTEIN"/>
    <property type="match status" value="1"/>
</dbReference>
<keyword evidence="3 7" id="KW-0732">Signal</keyword>
<evidence type="ECO:0000313" key="8">
    <source>
        <dbReference type="EMBL" id="QQD18174.1"/>
    </source>
</evidence>
<feature type="region of interest" description="Disordered" evidence="6">
    <location>
        <begin position="25"/>
        <end position="48"/>
    </location>
</feature>
<keyword evidence="4" id="KW-0472">Membrane</keyword>
<sequence length="321" mass="35694">MSLRFRHAAILSLLLSCHSWAGPGATQPSAAQPGAAQPGAAQPTEASQHCQQTSPECREVGRWEFSVAIGAGARSNPLVEGDAQPLVLVPQFSWYGERLFVDNFELGFTLLDRPRHMLNLLLTPGFDKFFFDDGLGFGNFILEDSSLVSGGGDHAGAPDGEVVPTQRAQQVDPKKVDERRLAMMAGLEYGLYIKQWLLSAQILGDAIGVHNGKELRLALGWQGQLGDNTLSASVGAVWQNRQLLDYYYGLDRHEVNNEELLFRGESDWSPMVKFQWRRQLSESWSFYSTLHYKRFGTHTADSPLLEDDYVVTAFIGGIYHF</sequence>
<evidence type="ECO:0000256" key="6">
    <source>
        <dbReference type="SAM" id="MobiDB-lite"/>
    </source>
</evidence>
<dbReference type="PANTHER" id="PTHR38776">
    <property type="entry name" value="MLTA-INTERACTING PROTEIN-RELATED"/>
    <property type="match status" value="1"/>
</dbReference>
<feature type="chain" id="PRO_5033032690" evidence="7">
    <location>
        <begin position="22"/>
        <end position="321"/>
    </location>
</feature>
<keyword evidence="9" id="KW-1185">Reference proteome</keyword>
<evidence type="ECO:0000256" key="4">
    <source>
        <dbReference type="ARBA" id="ARBA00023136"/>
    </source>
</evidence>
<dbReference type="AlphaFoldDB" id="A0A7T4R0H7"/>
<evidence type="ECO:0000313" key="9">
    <source>
        <dbReference type="Proteomes" id="UP000596063"/>
    </source>
</evidence>
<dbReference type="Pfam" id="PF06629">
    <property type="entry name" value="MipA"/>
    <property type="match status" value="1"/>
</dbReference>